<dbReference type="PANTHER" id="PTHR31944">
    <property type="entry name" value="HEME-RESPONSIVE ZINC FINGER TRANSCRIPTION FACTOR HAP1"/>
    <property type="match status" value="1"/>
</dbReference>
<gene>
    <name evidence="9" type="ORF">LEL_10278</name>
</gene>
<dbReference type="InterPro" id="IPR051430">
    <property type="entry name" value="Fungal_TF_Env_Response"/>
</dbReference>
<dbReference type="SMART" id="SM00066">
    <property type="entry name" value="GAL4"/>
    <property type="match status" value="1"/>
</dbReference>
<feature type="compositionally biased region" description="Polar residues" evidence="7">
    <location>
        <begin position="86"/>
        <end position="103"/>
    </location>
</feature>
<evidence type="ECO:0000259" key="8">
    <source>
        <dbReference type="PROSITE" id="PS50048"/>
    </source>
</evidence>
<dbReference type="Gene3D" id="4.10.240.10">
    <property type="entry name" value="Zn(2)-C6 fungal-type DNA-binding domain"/>
    <property type="match status" value="1"/>
</dbReference>
<dbReference type="PROSITE" id="PS00463">
    <property type="entry name" value="ZN2_CY6_FUNGAL_1"/>
    <property type="match status" value="1"/>
</dbReference>
<dbReference type="OrthoDB" id="4337792at2759"/>
<dbReference type="Pfam" id="PF00172">
    <property type="entry name" value="Zn_clus"/>
    <property type="match status" value="1"/>
</dbReference>
<keyword evidence="1" id="KW-0479">Metal-binding</keyword>
<proteinExistence type="predicted"/>
<keyword evidence="6" id="KW-0539">Nucleus</keyword>
<protein>
    <submittedName>
        <fullName evidence="9">Zn(2)-C6 fungal-type DNA-binding domain protein</fullName>
    </submittedName>
</protein>
<dbReference type="STRING" id="1081108.A0A162JIA2"/>
<evidence type="ECO:0000256" key="5">
    <source>
        <dbReference type="ARBA" id="ARBA00023163"/>
    </source>
</evidence>
<reference evidence="9 10" key="1">
    <citation type="journal article" date="2016" name="Genome Biol. Evol.">
        <title>Divergent and convergent evolution of fungal pathogenicity.</title>
        <authorList>
            <person name="Shang Y."/>
            <person name="Xiao G."/>
            <person name="Zheng P."/>
            <person name="Cen K."/>
            <person name="Zhan S."/>
            <person name="Wang C."/>
        </authorList>
    </citation>
    <scope>NUCLEOTIDE SEQUENCE [LARGE SCALE GENOMIC DNA]</scope>
    <source>
        <strain evidence="9 10">RCEF 1005</strain>
    </source>
</reference>
<dbReference type="AlphaFoldDB" id="A0A162JIA2"/>
<evidence type="ECO:0000313" key="9">
    <source>
        <dbReference type="EMBL" id="OAA69402.1"/>
    </source>
</evidence>
<feature type="domain" description="Zn(2)-C6 fungal-type" evidence="8">
    <location>
        <begin position="14"/>
        <end position="44"/>
    </location>
</feature>
<organism evidence="9 10">
    <name type="scientific">Akanthomyces lecanii RCEF 1005</name>
    <dbReference type="NCBI Taxonomy" id="1081108"/>
    <lineage>
        <taxon>Eukaryota</taxon>
        <taxon>Fungi</taxon>
        <taxon>Dikarya</taxon>
        <taxon>Ascomycota</taxon>
        <taxon>Pezizomycotina</taxon>
        <taxon>Sordariomycetes</taxon>
        <taxon>Hypocreomycetidae</taxon>
        <taxon>Hypocreales</taxon>
        <taxon>Cordycipitaceae</taxon>
        <taxon>Akanthomyces</taxon>
        <taxon>Cordyceps confragosa</taxon>
    </lineage>
</organism>
<evidence type="ECO:0000256" key="6">
    <source>
        <dbReference type="ARBA" id="ARBA00023242"/>
    </source>
</evidence>
<dbReference type="InterPro" id="IPR001138">
    <property type="entry name" value="Zn2Cys6_DnaBD"/>
</dbReference>
<keyword evidence="3" id="KW-0805">Transcription regulation</keyword>
<evidence type="ECO:0000256" key="4">
    <source>
        <dbReference type="ARBA" id="ARBA00023125"/>
    </source>
</evidence>
<evidence type="ECO:0000313" key="10">
    <source>
        <dbReference type="Proteomes" id="UP000076881"/>
    </source>
</evidence>
<dbReference type="GO" id="GO:0006351">
    <property type="term" value="P:DNA-templated transcription"/>
    <property type="evidence" value="ECO:0007669"/>
    <property type="project" value="InterPro"/>
</dbReference>
<accession>A0A162JIA2</accession>
<dbReference type="GO" id="GO:0001228">
    <property type="term" value="F:DNA-binding transcription activator activity, RNA polymerase II-specific"/>
    <property type="evidence" value="ECO:0007669"/>
    <property type="project" value="TreeGrafter"/>
</dbReference>
<dbReference type="SMART" id="SM00906">
    <property type="entry name" value="Fungal_trans"/>
    <property type="match status" value="1"/>
</dbReference>
<keyword evidence="2" id="KW-0862">Zinc</keyword>
<keyword evidence="4 9" id="KW-0238">DNA-binding</keyword>
<comment type="caution">
    <text evidence="9">The sequence shown here is derived from an EMBL/GenBank/DDBJ whole genome shotgun (WGS) entry which is preliminary data.</text>
</comment>
<evidence type="ECO:0000256" key="2">
    <source>
        <dbReference type="ARBA" id="ARBA00022833"/>
    </source>
</evidence>
<evidence type="ECO:0000256" key="3">
    <source>
        <dbReference type="ARBA" id="ARBA00023015"/>
    </source>
</evidence>
<dbReference type="Proteomes" id="UP000076881">
    <property type="component" value="Unassembled WGS sequence"/>
</dbReference>
<dbReference type="GO" id="GO:0008270">
    <property type="term" value="F:zinc ion binding"/>
    <property type="evidence" value="ECO:0007669"/>
    <property type="project" value="InterPro"/>
</dbReference>
<dbReference type="InterPro" id="IPR036864">
    <property type="entry name" value="Zn2-C6_fun-type_DNA-bd_sf"/>
</dbReference>
<dbReference type="SUPFAM" id="SSF57701">
    <property type="entry name" value="Zn2/Cys6 DNA-binding domain"/>
    <property type="match status" value="1"/>
</dbReference>
<dbReference type="CDD" id="cd12148">
    <property type="entry name" value="fungal_TF_MHR"/>
    <property type="match status" value="1"/>
</dbReference>
<keyword evidence="10" id="KW-1185">Reference proteome</keyword>
<dbReference type="CDD" id="cd00067">
    <property type="entry name" value="GAL4"/>
    <property type="match status" value="1"/>
</dbReference>
<name>A0A162JIA2_CORDF</name>
<dbReference type="PROSITE" id="PS50048">
    <property type="entry name" value="ZN2_CY6_FUNGAL_2"/>
    <property type="match status" value="1"/>
</dbReference>
<dbReference type="EMBL" id="AZHF01000011">
    <property type="protein sequence ID" value="OAA69402.1"/>
    <property type="molecule type" value="Genomic_DNA"/>
</dbReference>
<sequence length="775" mass="86170">MSEPVKRRRRPAVACVLCRKRKIKCNREFPCNNCIRSRTGDCVYETRPAETSEPPRNAPANTNLSAGQWKPHQQAILPSPYPQISAAKSNLGSDDSSPNSTQSPPLPNSSHENEANRLRSRIRELEDQLSRVSIESSSSSPLATVSSSIETTTSKLAGVFHVQCETPIGNGGPMIARSMMHKTRMFGQSHWCVTGVLLIRDIFETIDAQLQERGAKAWAGIARCKMLARFIKVRRSPAWPALRNSPLPEKCVADALVKNYLENMELLYRVLHIPTFQERYNALWTSDTTPDPAFLVQVKLVLALGAVTYDETFSLRTCAMQWAYEAQTWLTEPKFKARLDIQTIQTNVLLLFAQERLGIIGDSMWISVGGLVRRAIYMGLHRDPARLPDRTILACEMHRRLWNTISELNLQSSLGSGGPVFMSMSDFDTLSPGNFDDEQLLELDPVPRPPHECTQMTMALALRETFSQRLDALRFLNDVSSGGSYEETLRLDAELRASYKLLGRRLQSCRGQGAKASLTNIELRILDIIMYRYLTALHVPYFVAAMEEAKYAYSRAVVVDCALKVWTSLAGSTSIRGGVSPAHSPLPFEATDYLRRQVTRGMGFFTIAAMHSALLVVMELRAQLKESDGLGPKLLRPDLLAVLEQSQEWSLEVIRAGHTNVKGYLLLRIIAEHVDGISQNLSQEALVENLLRAATEVSETCGGLLTEMAEKLTGGESSVMQPAAAAPMPTPPDMSGDWAFTGLDELLASTESKTEGWPASYGYSMDEFEWAMFDG</sequence>
<feature type="region of interest" description="Disordered" evidence="7">
    <location>
        <begin position="83"/>
        <end position="116"/>
    </location>
</feature>
<feature type="region of interest" description="Disordered" evidence="7">
    <location>
        <begin position="46"/>
        <end position="70"/>
    </location>
</feature>
<dbReference type="PANTHER" id="PTHR31944:SF131">
    <property type="entry name" value="HEME-RESPONSIVE ZINC FINGER TRANSCRIPTION FACTOR HAP1"/>
    <property type="match status" value="1"/>
</dbReference>
<evidence type="ECO:0000256" key="1">
    <source>
        <dbReference type="ARBA" id="ARBA00022723"/>
    </source>
</evidence>
<dbReference type="Pfam" id="PF04082">
    <property type="entry name" value="Fungal_trans"/>
    <property type="match status" value="1"/>
</dbReference>
<dbReference type="GO" id="GO:0000978">
    <property type="term" value="F:RNA polymerase II cis-regulatory region sequence-specific DNA binding"/>
    <property type="evidence" value="ECO:0007669"/>
    <property type="project" value="TreeGrafter"/>
</dbReference>
<evidence type="ECO:0000256" key="7">
    <source>
        <dbReference type="SAM" id="MobiDB-lite"/>
    </source>
</evidence>
<dbReference type="GO" id="GO:0005634">
    <property type="term" value="C:nucleus"/>
    <property type="evidence" value="ECO:0007669"/>
    <property type="project" value="TreeGrafter"/>
</dbReference>
<keyword evidence="5" id="KW-0804">Transcription</keyword>
<dbReference type="InterPro" id="IPR007219">
    <property type="entry name" value="XnlR_reg_dom"/>
</dbReference>